<keyword evidence="2" id="KW-1185">Reference proteome</keyword>
<sequence length="257" mass="27616">MKPWGIVALTTVALVAGVAGYFATRPEGSSYTDADAERTAECLAKYPMPADAAGFARRLQDRYSLCGSSDVLEYSDIGDRLADTTRPSVRLVIRIHHDAYSAWFTHRDAITACYRMEFDYYGLVDGHPDRVACPPGAAALTPPPVPRKGLPSTMGDVVRRTLEALPPAPAENEVRAAIQAALPPPVVNPPTLDVAVRDSVVAVAAGSTDRGELECQFAVRTATGEVDLWFPDRSKVPVSEFRCDAATALHRHPAEAG</sequence>
<accession>A0A1H9NXC6</accession>
<dbReference type="RefSeq" id="WP_143116201.1">
    <property type="nucleotide sequence ID" value="NZ_FOFR01000011.1"/>
</dbReference>
<organism evidence="1 2">
    <name type="scientific">Lentzea xinjiangensis</name>
    <dbReference type="NCBI Taxonomy" id="402600"/>
    <lineage>
        <taxon>Bacteria</taxon>
        <taxon>Bacillati</taxon>
        <taxon>Actinomycetota</taxon>
        <taxon>Actinomycetes</taxon>
        <taxon>Pseudonocardiales</taxon>
        <taxon>Pseudonocardiaceae</taxon>
        <taxon>Lentzea</taxon>
    </lineage>
</organism>
<evidence type="ECO:0000313" key="2">
    <source>
        <dbReference type="Proteomes" id="UP000199352"/>
    </source>
</evidence>
<dbReference type="AlphaFoldDB" id="A0A1H9NXC6"/>
<dbReference type="Proteomes" id="UP000199352">
    <property type="component" value="Unassembled WGS sequence"/>
</dbReference>
<reference evidence="2" key="1">
    <citation type="submission" date="2016-10" db="EMBL/GenBank/DDBJ databases">
        <authorList>
            <person name="Varghese N."/>
            <person name="Submissions S."/>
        </authorList>
    </citation>
    <scope>NUCLEOTIDE SEQUENCE [LARGE SCALE GENOMIC DNA]</scope>
    <source>
        <strain evidence="2">CGMCC 4.3525</strain>
    </source>
</reference>
<proteinExistence type="predicted"/>
<name>A0A1H9NXC6_9PSEU</name>
<evidence type="ECO:0000313" key="1">
    <source>
        <dbReference type="EMBL" id="SER40636.1"/>
    </source>
</evidence>
<dbReference type="OrthoDB" id="3679620at2"/>
<dbReference type="EMBL" id="FOFR01000011">
    <property type="protein sequence ID" value="SER40636.1"/>
    <property type="molecule type" value="Genomic_DNA"/>
</dbReference>
<gene>
    <name evidence="1" type="ORF">SAMN05216188_11147</name>
</gene>
<protein>
    <submittedName>
        <fullName evidence="1">Uncharacterized protein</fullName>
    </submittedName>
</protein>